<reference evidence="1" key="1">
    <citation type="journal article" date="2020" name="Stud. Mycol.">
        <title>101 Dothideomycetes genomes: a test case for predicting lifestyles and emergence of pathogens.</title>
        <authorList>
            <person name="Haridas S."/>
            <person name="Albert R."/>
            <person name="Binder M."/>
            <person name="Bloem J."/>
            <person name="Labutti K."/>
            <person name="Salamov A."/>
            <person name="Andreopoulos B."/>
            <person name="Baker S."/>
            <person name="Barry K."/>
            <person name="Bills G."/>
            <person name="Bluhm B."/>
            <person name="Cannon C."/>
            <person name="Castanera R."/>
            <person name="Culley D."/>
            <person name="Daum C."/>
            <person name="Ezra D."/>
            <person name="Gonzalez J."/>
            <person name="Henrissat B."/>
            <person name="Kuo A."/>
            <person name="Liang C."/>
            <person name="Lipzen A."/>
            <person name="Lutzoni F."/>
            <person name="Magnuson J."/>
            <person name="Mondo S."/>
            <person name="Nolan M."/>
            <person name="Ohm R."/>
            <person name="Pangilinan J."/>
            <person name="Park H.-J."/>
            <person name="Ramirez L."/>
            <person name="Alfaro M."/>
            <person name="Sun H."/>
            <person name="Tritt A."/>
            <person name="Yoshinaga Y."/>
            <person name="Zwiers L.-H."/>
            <person name="Turgeon B."/>
            <person name="Goodwin S."/>
            <person name="Spatafora J."/>
            <person name="Crous P."/>
            <person name="Grigoriev I."/>
        </authorList>
    </citation>
    <scope>NUCLEOTIDE SEQUENCE</scope>
    <source>
        <strain evidence="1">CBS 473.64</strain>
    </source>
</reference>
<sequence>MGCTADSGHAKRDLGDANSACTHAKGCPSPVARCVLSRPDSEVVVVVVVYLGTPSAWVGRYRQPMLQQPMLQVVLWPCRCIARASSSWATVSPTAQPHRLRPGPLCAHAKLVESQLPPPQPHVQYRLCGNFDLQILVQIPDAEPLNHGPRTACARQAARPPSPSIAIHYLPLRTLKRHIRPAWLGASPEPFAHKECAACR</sequence>
<dbReference type="EMBL" id="MU006790">
    <property type="protein sequence ID" value="KAF2638244.1"/>
    <property type="molecule type" value="Genomic_DNA"/>
</dbReference>
<name>A0A6A6RW97_9PLEO</name>
<keyword evidence="2" id="KW-1185">Reference proteome</keyword>
<dbReference type="Proteomes" id="UP000799753">
    <property type="component" value="Unassembled WGS sequence"/>
</dbReference>
<evidence type="ECO:0000313" key="1">
    <source>
        <dbReference type="EMBL" id="KAF2638244.1"/>
    </source>
</evidence>
<organism evidence="1 2">
    <name type="scientific">Massarina eburnea CBS 473.64</name>
    <dbReference type="NCBI Taxonomy" id="1395130"/>
    <lineage>
        <taxon>Eukaryota</taxon>
        <taxon>Fungi</taxon>
        <taxon>Dikarya</taxon>
        <taxon>Ascomycota</taxon>
        <taxon>Pezizomycotina</taxon>
        <taxon>Dothideomycetes</taxon>
        <taxon>Pleosporomycetidae</taxon>
        <taxon>Pleosporales</taxon>
        <taxon>Massarineae</taxon>
        <taxon>Massarinaceae</taxon>
        <taxon>Massarina</taxon>
    </lineage>
</organism>
<protein>
    <submittedName>
        <fullName evidence="1">Uncharacterized protein</fullName>
    </submittedName>
</protein>
<evidence type="ECO:0000313" key="2">
    <source>
        <dbReference type="Proteomes" id="UP000799753"/>
    </source>
</evidence>
<accession>A0A6A6RW97</accession>
<gene>
    <name evidence="1" type="ORF">P280DRAFT_79286</name>
</gene>
<proteinExistence type="predicted"/>
<dbReference type="AlphaFoldDB" id="A0A6A6RW97"/>